<evidence type="ECO:0000259" key="1">
    <source>
        <dbReference type="Pfam" id="PF18352"/>
    </source>
</evidence>
<sequence>MMQEFVQEVTDTVKDTLKGVHTALPGSIVSFDPGTGLATVLPTMKFKKPDGTTVDFPQVTGVPVVFPQSMGQQATIAYPVKAGDGCLIIVAEQSIDYWLYGQETDTDLDFDLTNSICIPGLFAKANPVMAEACNGNAVVVDVKGTKVTVKAGSVQVDAGTITLNGNVTVNGNFTTQGGVVNLN</sequence>
<dbReference type="InterPro" id="IPR041599">
    <property type="entry name" value="Gp138_N"/>
</dbReference>
<evidence type="ECO:0000313" key="2">
    <source>
        <dbReference type="EMBL" id="DAD95589.1"/>
    </source>
</evidence>
<proteinExistence type="predicted"/>
<dbReference type="InterPro" id="IPR037026">
    <property type="entry name" value="Vgr_OB-fold_dom_sf"/>
</dbReference>
<feature type="domain" description="Phage protein Gp138 N-terminal" evidence="1">
    <location>
        <begin position="24"/>
        <end position="120"/>
    </location>
</feature>
<organism evidence="2">
    <name type="scientific">Myoviridae sp. ctg8M33</name>
    <dbReference type="NCBI Taxonomy" id="2826680"/>
    <lineage>
        <taxon>Viruses</taxon>
        <taxon>Duplodnaviria</taxon>
        <taxon>Heunggongvirae</taxon>
        <taxon>Uroviricota</taxon>
        <taxon>Caudoviricetes</taxon>
    </lineage>
</organism>
<dbReference type="Pfam" id="PF18352">
    <property type="entry name" value="Gp138_N"/>
    <property type="match status" value="1"/>
</dbReference>
<name>A0A8S5NLA5_9CAUD</name>
<accession>A0A8S5NLA5</accession>
<protein>
    <submittedName>
        <fullName evidence="2">Baseplate protein</fullName>
    </submittedName>
</protein>
<dbReference type="EMBL" id="BK015197">
    <property type="protein sequence ID" value="DAD95589.1"/>
    <property type="molecule type" value="Genomic_DNA"/>
</dbReference>
<dbReference type="Gene3D" id="2.40.50.230">
    <property type="entry name" value="Gp5 N-terminal domain"/>
    <property type="match status" value="1"/>
</dbReference>
<reference evidence="2" key="1">
    <citation type="journal article" date="2021" name="Proc. Natl. Acad. Sci. U.S.A.">
        <title>A Catalog of Tens of Thousands of Viruses from Human Metagenomes Reveals Hidden Associations with Chronic Diseases.</title>
        <authorList>
            <person name="Tisza M.J."/>
            <person name="Buck C.B."/>
        </authorList>
    </citation>
    <scope>NUCLEOTIDE SEQUENCE</scope>
    <source>
        <strain evidence="2">Ctg8M33</strain>
    </source>
</reference>